<evidence type="ECO:0000313" key="2">
    <source>
        <dbReference type="Proteomes" id="UP000095751"/>
    </source>
</evidence>
<name>A0A1E7EN42_9STRA</name>
<dbReference type="Proteomes" id="UP000095751">
    <property type="component" value="Unassembled WGS sequence"/>
</dbReference>
<accession>A0A1E7EN42</accession>
<dbReference type="AlphaFoldDB" id="A0A1E7EN42"/>
<evidence type="ECO:0000313" key="1">
    <source>
        <dbReference type="EMBL" id="OEU07226.1"/>
    </source>
</evidence>
<dbReference type="InParanoid" id="A0A1E7EN42"/>
<proteinExistence type="predicted"/>
<keyword evidence="2" id="KW-1185">Reference proteome</keyword>
<protein>
    <submittedName>
        <fullName evidence="1">Uncharacterized protein</fullName>
    </submittedName>
</protein>
<sequence length="215" mass="24472">MLDVLFVYRGVLGNFTADKSFEFVHKNKTEYYSDPEFALFIIWILYSTTMKILIQPLSGGPSSPVYAPHTLDIILAQLNNNSTCNDDPTTIATGTCVISNSSSLIDGQQQVINKFCGTTIGAIAATCGIKVAYKVFMNSRIPVVSSKNILKSMKYRTNDIFNDFVKWAFSYKKFRHFYSNLLGKVINTIYDIEQVFETPIEYCREKYDSFVKNYQ</sequence>
<organism evidence="1 2">
    <name type="scientific">Fragilariopsis cylindrus CCMP1102</name>
    <dbReference type="NCBI Taxonomy" id="635003"/>
    <lineage>
        <taxon>Eukaryota</taxon>
        <taxon>Sar</taxon>
        <taxon>Stramenopiles</taxon>
        <taxon>Ochrophyta</taxon>
        <taxon>Bacillariophyta</taxon>
        <taxon>Bacillariophyceae</taxon>
        <taxon>Bacillariophycidae</taxon>
        <taxon>Bacillariales</taxon>
        <taxon>Bacillariaceae</taxon>
        <taxon>Fragilariopsis</taxon>
    </lineage>
</organism>
<dbReference type="EMBL" id="KV784388">
    <property type="protein sequence ID" value="OEU07226.1"/>
    <property type="molecule type" value="Genomic_DNA"/>
</dbReference>
<reference evidence="1 2" key="1">
    <citation type="submission" date="2016-09" db="EMBL/GenBank/DDBJ databases">
        <title>Extensive genetic diversity and differential bi-allelic expression allows diatom success in the polar Southern Ocean.</title>
        <authorList>
            <consortium name="DOE Joint Genome Institute"/>
            <person name="Mock T."/>
            <person name="Otillar R.P."/>
            <person name="Strauss J."/>
            <person name="Dupont C."/>
            <person name="Frickenhaus S."/>
            <person name="Maumus F."/>
            <person name="Mcmullan M."/>
            <person name="Sanges R."/>
            <person name="Schmutz J."/>
            <person name="Toseland A."/>
            <person name="Valas R."/>
            <person name="Veluchamy A."/>
            <person name="Ward B.J."/>
            <person name="Allen A."/>
            <person name="Barry K."/>
            <person name="Falciatore A."/>
            <person name="Ferrante M."/>
            <person name="Fortunato A.E."/>
            <person name="Gloeckner G."/>
            <person name="Gruber A."/>
            <person name="Hipkin R."/>
            <person name="Janech M."/>
            <person name="Kroth P."/>
            <person name="Leese F."/>
            <person name="Lindquist E."/>
            <person name="Lyon B.R."/>
            <person name="Martin J."/>
            <person name="Mayer C."/>
            <person name="Parker M."/>
            <person name="Quesneville H."/>
            <person name="Raymond J."/>
            <person name="Uhlig C."/>
            <person name="Valentin K.U."/>
            <person name="Worden A.Z."/>
            <person name="Armbrust E.V."/>
            <person name="Bowler C."/>
            <person name="Green B."/>
            <person name="Moulton V."/>
            <person name="Van Oosterhout C."/>
            <person name="Grigoriev I."/>
        </authorList>
    </citation>
    <scope>NUCLEOTIDE SEQUENCE [LARGE SCALE GENOMIC DNA]</scope>
    <source>
        <strain evidence="1 2">CCMP1102</strain>
    </source>
</reference>
<dbReference type="KEGG" id="fcy:FRACYDRAFT_251592"/>
<gene>
    <name evidence="1" type="ORF">FRACYDRAFT_251592</name>
</gene>